<feature type="signal peptide" evidence="1">
    <location>
        <begin position="1"/>
        <end position="17"/>
    </location>
</feature>
<evidence type="ECO:0000256" key="1">
    <source>
        <dbReference type="SAM" id="SignalP"/>
    </source>
</evidence>
<keyword evidence="1" id="KW-0732">Signal</keyword>
<dbReference type="Proteomes" id="UP000799750">
    <property type="component" value="Unassembled WGS sequence"/>
</dbReference>
<organism evidence="2 3">
    <name type="scientific">Lophium mytilinum</name>
    <dbReference type="NCBI Taxonomy" id="390894"/>
    <lineage>
        <taxon>Eukaryota</taxon>
        <taxon>Fungi</taxon>
        <taxon>Dikarya</taxon>
        <taxon>Ascomycota</taxon>
        <taxon>Pezizomycotina</taxon>
        <taxon>Dothideomycetes</taxon>
        <taxon>Pleosporomycetidae</taxon>
        <taxon>Mytilinidiales</taxon>
        <taxon>Mytilinidiaceae</taxon>
        <taxon>Lophium</taxon>
    </lineage>
</organism>
<feature type="chain" id="PRO_5025348537" evidence="1">
    <location>
        <begin position="18"/>
        <end position="494"/>
    </location>
</feature>
<evidence type="ECO:0000313" key="3">
    <source>
        <dbReference type="Proteomes" id="UP000799750"/>
    </source>
</evidence>
<protein>
    <submittedName>
        <fullName evidence="2">Uncharacterized protein</fullName>
    </submittedName>
</protein>
<accession>A0A6A6R0R2</accession>
<dbReference type="OrthoDB" id="10466810at2759"/>
<gene>
    <name evidence="2" type="ORF">BU16DRAFT_615361</name>
</gene>
<sequence>MKFILTAVAALVTLAIARPGVLNGPNADDHQLTTPAEILSELDQRDQTKSQRCVQCAGEYGSQCFACKDVSCFQSCNDEICNNSKCQDCAFCCTPQESELHQRDSSPCQGCYATYDECIELCHDDVACRKACDSNICSSPECFRCQNFPCIHTGHVDPSLSTREDNSSVVPDTPPPTEMDCNWCAKEYANCLQHCSPMTDQCIHHCNVMLCGNQECRDSCGWNICPIHKSAIDGVPATPSALSKREENSPVVSDTPPQTASSCDDCDVFYDQCLHSCKFTDACVHYCMGLMCSNPLCHDYCGYECSKHEPAIDDVPATPSALLKRAALPMAQDVWTPSAAKDDTESKEPEQEEMNKLTIRAALPMAEDVWTHSTAKDEPVSPDVAPLEETNKLTIRAALAMPQDVWTHSAVKNEPVSPDVAPDVAPLPVPPPPCIGCEAQYLNCIKPCPDDPGCQEACKHIVCLNPDLNHRARTTAASRTARRIGQPLPSQWSN</sequence>
<keyword evidence="3" id="KW-1185">Reference proteome</keyword>
<proteinExistence type="predicted"/>
<name>A0A6A6R0R2_9PEZI</name>
<evidence type="ECO:0000313" key="2">
    <source>
        <dbReference type="EMBL" id="KAF2498305.1"/>
    </source>
</evidence>
<dbReference type="AlphaFoldDB" id="A0A6A6R0R2"/>
<dbReference type="EMBL" id="MU004185">
    <property type="protein sequence ID" value="KAF2498305.1"/>
    <property type="molecule type" value="Genomic_DNA"/>
</dbReference>
<reference evidence="2" key="1">
    <citation type="journal article" date="2020" name="Stud. Mycol.">
        <title>101 Dothideomycetes genomes: a test case for predicting lifestyles and emergence of pathogens.</title>
        <authorList>
            <person name="Haridas S."/>
            <person name="Albert R."/>
            <person name="Binder M."/>
            <person name="Bloem J."/>
            <person name="Labutti K."/>
            <person name="Salamov A."/>
            <person name="Andreopoulos B."/>
            <person name="Baker S."/>
            <person name="Barry K."/>
            <person name="Bills G."/>
            <person name="Bluhm B."/>
            <person name="Cannon C."/>
            <person name="Castanera R."/>
            <person name="Culley D."/>
            <person name="Daum C."/>
            <person name="Ezra D."/>
            <person name="Gonzalez J."/>
            <person name="Henrissat B."/>
            <person name="Kuo A."/>
            <person name="Liang C."/>
            <person name="Lipzen A."/>
            <person name="Lutzoni F."/>
            <person name="Magnuson J."/>
            <person name="Mondo S."/>
            <person name="Nolan M."/>
            <person name="Ohm R."/>
            <person name="Pangilinan J."/>
            <person name="Park H.-J."/>
            <person name="Ramirez L."/>
            <person name="Alfaro M."/>
            <person name="Sun H."/>
            <person name="Tritt A."/>
            <person name="Yoshinaga Y."/>
            <person name="Zwiers L.-H."/>
            <person name="Turgeon B."/>
            <person name="Goodwin S."/>
            <person name="Spatafora J."/>
            <person name="Crous P."/>
            <person name="Grigoriev I."/>
        </authorList>
    </citation>
    <scope>NUCLEOTIDE SEQUENCE</scope>
    <source>
        <strain evidence="2">CBS 269.34</strain>
    </source>
</reference>